<dbReference type="Pfam" id="PF13843">
    <property type="entry name" value="DDE_Tnp_1_7"/>
    <property type="match status" value="1"/>
</dbReference>
<dbReference type="PANTHER" id="PTHR47272">
    <property type="entry name" value="DDE_TNP_1_7 DOMAIN-CONTAINING PROTEIN"/>
    <property type="match status" value="1"/>
</dbReference>
<dbReference type="Proteomes" id="UP001159363">
    <property type="component" value="Chromosome 5"/>
</dbReference>
<proteinExistence type="predicted"/>
<organism evidence="2 3">
    <name type="scientific">Dryococelus australis</name>
    <dbReference type="NCBI Taxonomy" id="614101"/>
    <lineage>
        <taxon>Eukaryota</taxon>
        <taxon>Metazoa</taxon>
        <taxon>Ecdysozoa</taxon>
        <taxon>Arthropoda</taxon>
        <taxon>Hexapoda</taxon>
        <taxon>Insecta</taxon>
        <taxon>Pterygota</taxon>
        <taxon>Neoptera</taxon>
        <taxon>Polyneoptera</taxon>
        <taxon>Phasmatodea</taxon>
        <taxon>Verophasmatodea</taxon>
        <taxon>Anareolatae</taxon>
        <taxon>Phasmatidae</taxon>
        <taxon>Eurycanthinae</taxon>
        <taxon>Dryococelus</taxon>
    </lineage>
</organism>
<sequence>MPVPNLPDLGASSNFILRVTQMIPENKNFLVYFDNWFVSPRLFVTLVKKGVEALGTVKLNRFRGLTFTADTEMTDKWRGTFEEKEISLDGIDIRAAKGLIIDLLLSFQLLNLQNL</sequence>
<evidence type="ECO:0000313" key="3">
    <source>
        <dbReference type="Proteomes" id="UP001159363"/>
    </source>
</evidence>
<dbReference type="InterPro" id="IPR029526">
    <property type="entry name" value="PGBD"/>
</dbReference>
<name>A0ABQ9HCX0_9NEOP</name>
<reference evidence="2 3" key="1">
    <citation type="submission" date="2023-02" db="EMBL/GenBank/DDBJ databases">
        <title>LHISI_Scaffold_Assembly.</title>
        <authorList>
            <person name="Stuart O.P."/>
            <person name="Cleave R."/>
            <person name="Magrath M.J.L."/>
            <person name="Mikheyev A.S."/>
        </authorList>
    </citation>
    <scope>NUCLEOTIDE SEQUENCE [LARGE SCALE GENOMIC DNA]</scope>
    <source>
        <strain evidence="2">Daus_M_001</strain>
        <tissue evidence="2">Leg muscle</tissue>
    </source>
</reference>
<keyword evidence="3" id="KW-1185">Reference proteome</keyword>
<feature type="domain" description="PiggyBac transposable element-derived protein" evidence="1">
    <location>
        <begin position="3"/>
        <end position="62"/>
    </location>
</feature>
<evidence type="ECO:0000259" key="1">
    <source>
        <dbReference type="Pfam" id="PF13843"/>
    </source>
</evidence>
<comment type="caution">
    <text evidence="2">The sequence shown here is derived from an EMBL/GenBank/DDBJ whole genome shotgun (WGS) entry which is preliminary data.</text>
</comment>
<dbReference type="PANTHER" id="PTHR47272:SF1">
    <property type="entry name" value="PIGGYBAC TRANSPOSABLE ELEMENT-DERIVED PROTEIN 3-LIKE"/>
    <property type="match status" value="1"/>
</dbReference>
<protein>
    <recommendedName>
        <fullName evidence="1">PiggyBac transposable element-derived protein domain-containing protein</fullName>
    </recommendedName>
</protein>
<gene>
    <name evidence="2" type="ORF">PR048_018613</name>
</gene>
<dbReference type="EMBL" id="JARBHB010000006">
    <property type="protein sequence ID" value="KAJ8882125.1"/>
    <property type="molecule type" value="Genomic_DNA"/>
</dbReference>
<evidence type="ECO:0000313" key="2">
    <source>
        <dbReference type="EMBL" id="KAJ8882125.1"/>
    </source>
</evidence>
<accession>A0ABQ9HCX0</accession>